<dbReference type="GO" id="GO:0005576">
    <property type="term" value="C:extracellular region"/>
    <property type="evidence" value="ECO:0007669"/>
    <property type="project" value="InterPro"/>
</dbReference>
<name>A0A9D1TW58_9FIRM</name>
<dbReference type="GO" id="GO:0004553">
    <property type="term" value="F:hydrolase activity, hydrolyzing O-glycosyl compounds"/>
    <property type="evidence" value="ECO:0007669"/>
    <property type="project" value="InterPro"/>
</dbReference>
<dbReference type="EMBL" id="DXHQ01000037">
    <property type="protein sequence ID" value="HIW08375.1"/>
    <property type="molecule type" value="Genomic_DNA"/>
</dbReference>
<dbReference type="AlphaFoldDB" id="A0A9D1TW58"/>
<evidence type="ECO:0000313" key="2">
    <source>
        <dbReference type="EMBL" id="HIW08375.1"/>
    </source>
</evidence>
<proteinExistence type="predicted"/>
<dbReference type="Gene3D" id="2.10.10.20">
    <property type="entry name" value="Carbohydrate-binding module superfamily 5/12"/>
    <property type="match status" value="3"/>
</dbReference>
<organism evidence="2 3">
    <name type="scientific">Candidatus Faecalibacterium intestinigallinarum</name>
    <dbReference type="NCBI Taxonomy" id="2838581"/>
    <lineage>
        <taxon>Bacteria</taxon>
        <taxon>Bacillati</taxon>
        <taxon>Bacillota</taxon>
        <taxon>Clostridia</taxon>
        <taxon>Eubacteriales</taxon>
        <taxon>Oscillospiraceae</taxon>
        <taxon>Faecalibacterium</taxon>
    </lineage>
</organism>
<dbReference type="GO" id="GO:0005975">
    <property type="term" value="P:carbohydrate metabolic process"/>
    <property type="evidence" value="ECO:0007669"/>
    <property type="project" value="InterPro"/>
</dbReference>
<evidence type="ECO:0000313" key="3">
    <source>
        <dbReference type="Proteomes" id="UP000823933"/>
    </source>
</evidence>
<protein>
    <recommendedName>
        <fullName evidence="4">Chitin-binding type-3 domain-containing protein</fullName>
    </recommendedName>
</protein>
<accession>A0A9D1TW58</accession>
<reference evidence="2" key="1">
    <citation type="journal article" date="2021" name="PeerJ">
        <title>Extensive microbial diversity within the chicken gut microbiome revealed by metagenomics and culture.</title>
        <authorList>
            <person name="Gilroy R."/>
            <person name="Ravi A."/>
            <person name="Getino M."/>
            <person name="Pursley I."/>
            <person name="Horton D.L."/>
            <person name="Alikhan N.F."/>
            <person name="Baker D."/>
            <person name="Gharbi K."/>
            <person name="Hall N."/>
            <person name="Watson M."/>
            <person name="Adriaenssens E.M."/>
            <person name="Foster-Nyarko E."/>
            <person name="Jarju S."/>
            <person name="Secka A."/>
            <person name="Antonio M."/>
            <person name="Oren A."/>
            <person name="Chaudhuri R.R."/>
            <person name="La Ragione R."/>
            <person name="Hildebrand F."/>
            <person name="Pallen M.J."/>
        </authorList>
    </citation>
    <scope>NUCLEOTIDE SEQUENCE</scope>
    <source>
        <strain evidence="2">ChiHcolR34-3080</strain>
    </source>
</reference>
<sequence length="195" mass="20874">MFVKTLTDAEALEVATVYPVWASQTSYSAGDIISHGVNNLGDPQLYKVAQSHVSQSQYPPGAGTESLYTAFGLNDSGVPLWAQPSGAHDAYNIGDVVDYNGTLYKSTINGNVWAPDVYPAGWELVESTEPGPEPEPGGGENPEPTEYPEFVQPTGAHDAYSVGDRVTYNGKVYESTMDGNVYSPDAYPAGWKEVA</sequence>
<dbReference type="GO" id="GO:0030246">
    <property type="term" value="F:carbohydrate binding"/>
    <property type="evidence" value="ECO:0007669"/>
    <property type="project" value="InterPro"/>
</dbReference>
<comment type="caution">
    <text evidence="2">The sequence shown here is derived from an EMBL/GenBank/DDBJ whole genome shotgun (WGS) entry which is preliminary data.</text>
</comment>
<reference evidence="2" key="2">
    <citation type="submission" date="2021-04" db="EMBL/GenBank/DDBJ databases">
        <authorList>
            <person name="Gilroy R."/>
        </authorList>
    </citation>
    <scope>NUCLEOTIDE SEQUENCE</scope>
    <source>
        <strain evidence="2">ChiHcolR34-3080</strain>
    </source>
</reference>
<evidence type="ECO:0000256" key="1">
    <source>
        <dbReference type="SAM" id="MobiDB-lite"/>
    </source>
</evidence>
<gene>
    <name evidence="2" type="ORF">H9890_03105</name>
</gene>
<dbReference type="Proteomes" id="UP000823933">
    <property type="component" value="Unassembled WGS sequence"/>
</dbReference>
<feature type="region of interest" description="Disordered" evidence="1">
    <location>
        <begin position="124"/>
        <end position="161"/>
    </location>
</feature>
<evidence type="ECO:0008006" key="4">
    <source>
        <dbReference type="Google" id="ProtNLM"/>
    </source>
</evidence>